<feature type="domain" description="Histidine kinase" evidence="8">
    <location>
        <begin position="599"/>
        <end position="812"/>
    </location>
</feature>
<dbReference type="Gene3D" id="3.30.565.10">
    <property type="entry name" value="Histidine kinase-like ATPase, C-terminal domain"/>
    <property type="match status" value="1"/>
</dbReference>
<dbReference type="Gene3D" id="3.30.450.20">
    <property type="entry name" value="PAS domain"/>
    <property type="match status" value="4"/>
</dbReference>
<dbReference type="Pfam" id="PF00512">
    <property type="entry name" value="HisKA"/>
    <property type="match status" value="1"/>
</dbReference>
<accession>I4C4D4</accession>
<evidence type="ECO:0000259" key="9">
    <source>
        <dbReference type="PROSITE" id="PS50112"/>
    </source>
</evidence>
<dbReference type="Gene3D" id="1.10.287.130">
    <property type="match status" value="1"/>
</dbReference>
<dbReference type="GO" id="GO:0000155">
    <property type="term" value="F:phosphorelay sensor kinase activity"/>
    <property type="evidence" value="ECO:0007669"/>
    <property type="project" value="InterPro"/>
</dbReference>
<evidence type="ECO:0000259" key="8">
    <source>
        <dbReference type="PROSITE" id="PS50109"/>
    </source>
</evidence>
<dbReference type="eggNOG" id="COG4191">
    <property type="taxonomic scope" value="Bacteria"/>
</dbReference>
<evidence type="ECO:0000256" key="6">
    <source>
        <dbReference type="SAM" id="Coils"/>
    </source>
</evidence>
<gene>
    <name evidence="11" type="ordered locus">Desti_1715</name>
</gene>
<feature type="domain" description="PAC" evidence="10">
    <location>
        <begin position="114"/>
        <end position="166"/>
    </location>
</feature>
<dbReference type="InterPro" id="IPR000700">
    <property type="entry name" value="PAS-assoc_C"/>
</dbReference>
<dbReference type="Pfam" id="PF02518">
    <property type="entry name" value="HATPase_c"/>
    <property type="match status" value="1"/>
</dbReference>
<reference evidence="12" key="1">
    <citation type="submission" date="2012-06" db="EMBL/GenBank/DDBJ databases">
        <title>Complete sequence of chromosome of Desulfomonile tiedjei DSM 6799.</title>
        <authorList>
            <person name="Lucas S."/>
            <person name="Copeland A."/>
            <person name="Lapidus A."/>
            <person name="Glavina del Rio T."/>
            <person name="Dalin E."/>
            <person name="Tice H."/>
            <person name="Bruce D."/>
            <person name="Goodwin L."/>
            <person name="Pitluck S."/>
            <person name="Peters L."/>
            <person name="Ovchinnikova G."/>
            <person name="Zeytun A."/>
            <person name="Lu M."/>
            <person name="Kyrpides N."/>
            <person name="Mavromatis K."/>
            <person name="Ivanova N."/>
            <person name="Brettin T."/>
            <person name="Detter J.C."/>
            <person name="Han C."/>
            <person name="Larimer F."/>
            <person name="Land M."/>
            <person name="Hauser L."/>
            <person name="Markowitz V."/>
            <person name="Cheng J.-F."/>
            <person name="Hugenholtz P."/>
            <person name="Woyke T."/>
            <person name="Wu D."/>
            <person name="Spring S."/>
            <person name="Schroeder M."/>
            <person name="Brambilla E."/>
            <person name="Klenk H.-P."/>
            <person name="Eisen J.A."/>
        </authorList>
    </citation>
    <scope>NUCLEOTIDE SEQUENCE [LARGE SCALE GENOMIC DNA]</scope>
    <source>
        <strain evidence="12">ATCC 49306 / DSM 6799 / DCB-1</strain>
    </source>
</reference>
<dbReference type="InterPro" id="IPR052162">
    <property type="entry name" value="Sensor_kinase/Photoreceptor"/>
</dbReference>
<dbReference type="eggNOG" id="COG3829">
    <property type="taxonomic scope" value="Bacteria"/>
</dbReference>
<dbReference type="EC" id="2.7.13.3" evidence="2"/>
<evidence type="ECO:0000313" key="12">
    <source>
        <dbReference type="Proteomes" id="UP000006055"/>
    </source>
</evidence>
<dbReference type="InterPro" id="IPR036890">
    <property type="entry name" value="HATPase_C_sf"/>
</dbReference>
<dbReference type="SUPFAM" id="SSF47384">
    <property type="entry name" value="Homodimeric domain of signal transducing histidine kinase"/>
    <property type="match status" value="1"/>
</dbReference>
<sequence length="813" mass="92282">MKTRKKEHGIVQKEPLALRRLPEKNEKTKQTRVQARLSGRKSETVLRALVRDLSDPSALYDKHGHVLFLNSAFTAAFGWSPEEAIGMIIEDVPEDFTSQTDEMIEILMRGGSVPTFETKRITREGTILDVQLSSVPFRDDEGMPAGYMITFRDITHNKTVETALKADEEKYRILFEQSAHMTFLVDPHSGKIVDCNDKALKFLSCSRGDLPKHGIPEIQAIFATKEILQDFVETLDRHHGAFKTRLPMSTGEVRDFVVDLKSVITQYDKLVQITARDVTDQEKAEQVLLESEMRFRSLVEDIPNIAVQGYNADREVIFWNSASQQLYGYAKEDVIGKKLEELIIPPRMREQVVSAIENWIKYGKRVPPGELELMHKSGTVVPVFSSHVMFENIHGEKEMYCIDVDIAERKQAEAKIRLLNANLERKVVERTAQLAVLNERLKKKIEEHEFTEAALVESEQQFRLVFENSIDALLLARISDEQILAVNPAACQIFNRSEQEMCSLKLSNLMDESDSRRTSFLEEKINKRKAVGELNCRRADGTVFPTEISESIFCDPKGDGLSVVVIRDITDRKRNEALLQMRTEDLTRSNQDLEQFAYIASHDLQEPLRNIVNCLQLIQKEHEGGLGKTSNDLIGYAVDSAKKTNALIRDLLAYSRISTRGDSLEILDTEEVLKQALLNLRTLIDGSEATITHDALPPIHADSIQMIRVFQNLIGNAIKYRTAKPPRIHVSASRSGNEWIFSVKDNGIGIDSDYFDLVFVIFQQLNGQERFDGTGMGLAIVKKIIERHRGRVWVESEPGKGSTFLFTIPDRQP</sequence>
<dbReference type="GO" id="GO:0006355">
    <property type="term" value="P:regulation of DNA-templated transcription"/>
    <property type="evidence" value="ECO:0007669"/>
    <property type="project" value="InterPro"/>
</dbReference>
<dbReference type="NCBIfam" id="TIGR00229">
    <property type="entry name" value="sensory_box"/>
    <property type="match status" value="4"/>
</dbReference>
<organism evidence="11 12">
    <name type="scientific">Desulfomonile tiedjei (strain ATCC 49306 / DSM 6799 / DCB-1)</name>
    <dbReference type="NCBI Taxonomy" id="706587"/>
    <lineage>
        <taxon>Bacteria</taxon>
        <taxon>Pseudomonadati</taxon>
        <taxon>Thermodesulfobacteriota</taxon>
        <taxon>Desulfomonilia</taxon>
        <taxon>Desulfomonilales</taxon>
        <taxon>Desulfomonilaceae</taxon>
        <taxon>Desulfomonile</taxon>
    </lineage>
</organism>
<dbReference type="PANTHER" id="PTHR43304">
    <property type="entry name" value="PHYTOCHROME-LIKE PROTEIN CPH1"/>
    <property type="match status" value="1"/>
</dbReference>
<dbReference type="PRINTS" id="PR00344">
    <property type="entry name" value="BCTRLSENSOR"/>
</dbReference>
<feature type="domain" description="PAS" evidence="9">
    <location>
        <begin position="291"/>
        <end position="363"/>
    </location>
</feature>
<dbReference type="Pfam" id="PF00989">
    <property type="entry name" value="PAS"/>
    <property type="match status" value="2"/>
</dbReference>
<dbReference type="InterPro" id="IPR036097">
    <property type="entry name" value="HisK_dim/P_sf"/>
</dbReference>
<dbReference type="InterPro" id="IPR013655">
    <property type="entry name" value="PAS_fold_3"/>
</dbReference>
<keyword evidence="5" id="KW-0418">Kinase</keyword>
<dbReference type="FunFam" id="3.30.565.10:FF:000006">
    <property type="entry name" value="Sensor histidine kinase WalK"/>
    <property type="match status" value="1"/>
</dbReference>
<dbReference type="SMART" id="SM00086">
    <property type="entry name" value="PAC"/>
    <property type="match status" value="3"/>
</dbReference>
<feature type="coiled-coil region" evidence="6">
    <location>
        <begin position="404"/>
        <end position="461"/>
    </location>
</feature>
<dbReference type="PROSITE" id="PS50113">
    <property type="entry name" value="PAC"/>
    <property type="match status" value="1"/>
</dbReference>
<comment type="catalytic activity">
    <reaction evidence="1">
        <text>ATP + protein L-histidine = ADP + protein N-phospho-L-histidine.</text>
        <dbReference type="EC" id="2.7.13.3"/>
    </reaction>
</comment>
<dbReference type="Proteomes" id="UP000006055">
    <property type="component" value="Chromosome"/>
</dbReference>
<evidence type="ECO:0000256" key="1">
    <source>
        <dbReference type="ARBA" id="ARBA00000085"/>
    </source>
</evidence>
<feature type="domain" description="PAS" evidence="9">
    <location>
        <begin position="42"/>
        <end position="111"/>
    </location>
</feature>
<evidence type="ECO:0000256" key="2">
    <source>
        <dbReference type="ARBA" id="ARBA00012438"/>
    </source>
</evidence>
<dbReference type="SMART" id="SM00388">
    <property type="entry name" value="HisKA"/>
    <property type="match status" value="1"/>
</dbReference>
<dbReference type="CDD" id="cd00130">
    <property type="entry name" value="PAS"/>
    <property type="match status" value="4"/>
</dbReference>
<dbReference type="Pfam" id="PF08447">
    <property type="entry name" value="PAS_3"/>
    <property type="match status" value="1"/>
</dbReference>
<dbReference type="InterPro" id="IPR035965">
    <property type="entry name" value="PAS-like_dom_sf"/>
</dbReference>
<dbReference type="InterPro" id="IPR000014">
    <property type="entry name" value="PAS"/>
</dbReference>
<evidence type="ECO:0000256" key="5">
    <source>
        <dbReference type="ARBA" id="ARBA00022777"/>
    </source>
</evidence>
<dbReference type="InterPro" id="IPR003594">
    <property type="entry name" value="HATPase_dom"/>
</dbReference>
<dbReference type="SMART" id="SM00091">
    <property type="entry name" value="PAS"/>
    <property type="match status" value="4"/>
</dbReference>
<dbReference type="RefSeq" id="WP_014809572.1">
    <property type="nucleotide sequence ID" value="NC_018025.1"/>
</dbReference>
<dbReference type="PROSITE" id="PS50109">
    <property type="entry name" value="HIS_KIN"/>
    <property type="match status" value="1"/>
</dbReference>
<dbReference type="InterPro" id="IPR001610">
    <property type="entry name" value="PAC"/>
</dbReference>
<dbReference type="STRING" id="706587.Desti_1715"/>
<dbReference type="InterPro" id="IPR013767">
    <property type="entry name" value="PAS_fold"/>
</dbReference>
<dbReference type="SMART" id="SM00387">
    <property type="entry name" value="HATPase_c"/>
    <property type="match status" value="1"/>
</dbReference>
<feature type="compositionally biased region" description="Basic and acidic residues" evidence="7">
    <location>
        <begin position="8"/>
        <end position="29"/>
    </location>
</feature>
<proteinExistence type="predicted"/>
<dbReference type="HOGENOM" id="CLU_000445_114_71_7"/>
<dbReference type="InterPro" id="IPR003661">
    <property type="entry name" value="HisK_dim/P_dom"/>
</dbReference>
<dbReference type="InterPro" id="IPR005467">
    <property type="entry name" value="His_kinase_dom"/>
</dbReference>
<evidence type="ECO:0000259" key="10">
    <source>
        <dbReference type="PROSITE" id="PS50113"/>
    </source>
</evidence>
<dbReference type="SUPFAM" id="SSF55874">
    <property type="entry name" value="ATPase domain of HSP90 chaperone/DNA topoisomerase II/histidine kinase"/>
    <property type="match status" value="1"/>
</dbReference>
<dbReference type="EMBL" id="CP003360">
    <property type="protein sequence ID" value="AFM24425.1"/>
    <property type="molecule type" value="Genomic_DNA"/>
</dbReference>
<protein>
    <recommendedName>
        <fullName evidence="2">histidine kinase</fullName>
        <ecNumber evidence="2">2.7.13.3</ecNumber>
    </recommendedName>
</protein>
<name>I4C4D4_DESTA</name>
<evidence type="ECO:0000256" key="7">
    <source>
        <dbReference type="SAM" id="MobiDB-lite"/>
    </source>
</evidence>
<evidence type="ECO:0000256" key="4">
    <source>
        <dbReference type="ARBA" id="ARBA00022679"/>
    </source>
</evidence>
<dbReference type="InterPro" id="IPR004358">
    <property type="entry name" value="Sig_transdc_His_kin-like_C"/>
</dbReference>
<evidence type="ECO:0000256" key="3">
    <source>
        <dbReference type="ARBA" id="ARBA00022553"/>
    </source>
</evidence>
<dbReference type="KEGG" id="dti:Desti_1715"/>
<keyword evidence="6" id="KW-0175">Coiled coil</keyword>
<evidence type="ECO:0000313" key="11">
    <source>
        <dbReference type="EMBL" id="AFM24425.1"/>
    </source>
</evidence>
<dbReference type="AlphaFoldDB" id="I4C4D4"/>
<dbReference type="SUPFAM" id="SSF55785">
    <property type="entry name" value="PYP-like sensor domain (PAS domain)"/>
    <property type="match status" value="4"/>
</dbReference>
<dbReference type="PANTHER" id="PTHR43304:SF1">
    <property type="entry name" value="PAC DOMAIN-CONTAINING PROTEIN"/>
    <property type="match status" value="1"/>
</dbReference>
<dbReference type="CDD" id="cd00082">
    <property type="entry name" value="HisKA"/>
    <property type="match status" value="1"/>
</dbReference>
<dbReference type="PROSITE" id="PS50112">
    <property type="entry name" value="PAS"/>
    <property type="match status" value="2"/>
</dbReference>
<dbReference type="PATRIC" id="fig|706587.4.peg.1960"/>
<dbReference type="Pfam" id="PF13426">
    <property type="entry name" value="PAS_9"/>
    <property type="match status" value="1"/>
</dbReference>
<dbReference type="eggNOG" id="COG4251">
    <property type="taxonomic scope" value="Bacteria"/>
</dbReference>
<keyword evidence="3" id="KW-0597">Phosphoprotein</keyword>
<keyword evidence="12" id="KW-1185">Reference proteome</keyword>
<feature type="region of interest" description="Disordered" evidence="7">
    <location>
        <begin position="1"/>
        <end position="29"/>
    </location>
</feature>
<dbReference type="OrthoDB" id="9778628at2"/>
<keyword evidence="4" id="KW-0808">Transferase</keyword>